<dbReference type="GO" id="GO:0008763">
    <property type="term" value="F:UDP-N-acetylmuramate-L-alanine ligase activity"/>
    <property type="evidence" value="ECO:0007669"/>
    <property type="project" value="UniProtKB-UniRule"/>
</dbReference>
<dbReference type="PANTHER" id="PTHR43445:SF3">
    <property type="entry name" value="UDP-N-ACETYLMURAMATE--L-ALANINE LIGASE"/>
    <property type="match status" value="1"/>
</dbReference>
<comment type="pathway">
    <text evidence="2 14">Cell wall biogenesis; peptidoglycan biosynthesis.</text>
</comment>
<dbReference type="InterPro" id="IPR004101">
    <property type="entry name" value="Mur_ligase_C"/>
</dbReference>
<organism evidence="18 19">
    <name type="scientific">Candidatus Liberibacter ctenarytainae</name>
    <dbReference type="NCBI Taxonomy" id="2020335"/>
    <lineage>
        <taxon>Bacteria</taxon>
        <taxon>Pseudomonadati</taxon>
        <taxon>Pseudomonadota</taxon>
        <taxon>Alphaproteobacteria</taxon>
        <taxon>Hyphomicrobiales</taxon>
        <taxon>Rhizobiaceae</taxon>
        <taxon>Liberibacter</taxon>
    </lineage>
</organism>
<reference evidence="18" key="1">
    <citation type="submission" date="2019-02" db="EMBL/GenBank/DDBJ databases">
        <title>A novel Candidatus Liberibacter species associated with the New Zealand native fuchsia psyllid, Ctenarytaina fuchsiae.</title>
        <authorList>
            <person name="Thompson S.M."/>
            <person name="Jorgensen N."/>
            <person name="David C."/>
            <person name="Bulman S.R."/>
            <person name="Smith G.R."/>
        </authorList>
    </citation>
    <scope>NUCLEOTIDE SEQUENCE</scope>
    <source>
        <strain evidence="18">Oxford</strain>
    </source>
</reference>
<dbReference type="Pfam" id="PF02875">
    <property type="entry name" value="Mur_ligase_C"/>
    <property type="match status" value="1"/>
</dbReference>
<keyword evidence="12 14" id="KW-0961">Cell wall biogenesis/degradation</keyword>
<evidence type="ECO:0000313" key="19">
    <source>
        <dbReference type="Proteomes" id="UP000736856"/>
    </source>
</evidence>
<evidence type="ECO:0000256" key="13">
    <source>
        <dbReference type="ARBA" id="ARBA00047833"/>
    </source>
</evidence>
<dbReference type="InterPro" id="IPR000713">
    <property type="entry name" value="Mur_ligase_N"/>
</dbReference>
<comment type="function">
    <text evidence="14">Cell wall formation.</text>
</comment>
<dbReference type="InterPro" id="IPR005758">
    <property type="entry name" value="UDP-N-AcMur_Ala_ligase_MurC"/>
</dbReference>
<dbReference type="EC" id="6.3.2.8" evidence="3 14"/>
<dbReference type="SUPFAM" id="SSF51984">
    <property type="entry name" value="MurCD N-terminal domain"/>
    <property type="match status" value="1"/>
</dbReference>
<dbReference type="PANTHER" id="PTHR43445">
    <property type="entry name" value="UDP-N-ACETYLMURAMATE--L-ALANINE LIGASE-RELATED"/>
    <property type="match status" value="1"/>
</dbReference>
<keyword evidence="4 14" id="KW-0963">Cytoplasm</keyword>
<evidence type="ECO:0000256" key="10">
    <source>
        <dbReference type="ARBA" id="ARBA00022984"/>
    </source>
</evidence>
<sequence>MLIPQGIMIGPIHFVGIGGIGMSGIAEVLHNTGYQVQGSDSILGPNINRLSRQGIKISIGHKKENIDNAEILVVSTAIDQNNVECIAARAKNIPIICRAEMLAGLMRRRQSIAVSGTHGKTTTTSLIAALLDTGGLDPTVINGGIINSYGTNARTGTGEWIVVEADESDGSFLKLPADIVVVTNIDPEHLDYYGNFDAIRSAFYQFIENIPFYGFGVVCLDHPEIVALLSQINNRKIITYGQHHQADIRYSNIKKFSGHSVFDITVQGNLTKTPIEIKNLVLPMIGKHNVSNASAAIAVAYRLGLSPEDISKGLASFSGVKRRFTLVGVWNDVHVFDDYGHHPVEIASVLSAAREVCHGKIIAIHQPHRYTRVSTLFNQFSTCFSDADTVLISPLYSAGEKIIQGISSQSLVEKIKENGHPMACYVSSFDHLVSSILDVAKPGDVVIFLGAGNITQWASSLIQELELVNQHNVCVI</sequence>
<feature type="binding site" evidence="14">
    <location>
        <begin position="116"/>
        <end position="122"/>
    </location>
    <ligand>
        <name>ATP</name>
        <dbReference type="ChEBI" id="CHEBI:30616"/>
    </ligand>
</feature>
<dbReference type="InterPro" id="IPR036565">
    <property type="entry name" value="Mur-like_cat_sf"/>
</dbReference>
<comment type="similarity">
    <text evidence="14">Belongs to the MurCDEF family.</text>
</comment>
<dbReference type="Pfam" id="PF01225">
    <property type="entry name" value="Mur_ligase"/>
    <property type="match status" value="1"/>
</dbReference>
<dbReference type="GO" id="GO:0008360">
    <property type="term" value="P:regulation of cell shape"/>
    <property type="evidence" value="ECO:0007669"/>
    <property type="project" value="UniProtKB-KW"/>
</dbReference>
<keyword evidence="8 14" id="KW-0067">ATP-binding</keyword>
<dbReference type="GO" id="GO:0009252">
    <property type="term" value="P:peptidoglycan biosynthetic process"/>
    <property type="evidence" value="ECO:0007669"/>
    <property type="project" value="UniProtKB-UniRule"/>
</dbReference>
<evidence type="ECO:0000256" key="3">
    <source>
        <dbReference type="ARBA" id="ARBA00012211"/>
    </source>
</evidence>
<evidence type="ECO:0000256" key="14">
    <source>
        <dbReference type="HAMAP-Rule" id="MF_00046"/>
    </source>
</evidence>
<dbReference type="HAMAP" id="MF_00046">
    <property type="entry name" value="MurC"/>
    <property type="match status" value="1"/>
</dbReference>
<name>A0A937ACP3_9HYPH</name>
<evidence type="ECO:0000313" key="18">
    <source>
        <dbReference type="EMBL" id="MBL0849315.1"/>
    </source>
</evidence>
<protein>
    <recommendedName>
        <fullName evidence="3 14">UDP-N-acetylmuramate--L-alanine ligase</fullName>
        <ecNumber evidence="3 14">6.3.2.8</ecNumber>
    </recommendedName>
    <alternativeName>
        <fullName evidence="14">UDP-N-acetylmuramoyl-L-alanine synthetase</fullName>
    </alternativeName>
</protein>
<evidence type="ECO:0000256" key="2">
    <source>
        <dbReference type="ARBA" id="ARBA00004752"/>
    </source>
</evidence>
<evidence type="ECO:0000256" key="8">
    <source>
        <dbReference type="ARBA" id="ARBA00022840"/>
    </source>
</evidence>
<keyword evidence="6 14" id="KW-0132">Cell division</keyword>
<evidence type="ECO:0000256" key="12">
    <source>
        <dbReference type="ARBA" id="ARBA00023316"/>
    </source>
</evidence>
<dbReference type="EMBL" id="SEOL01000010">
    <property type="protein sequence ID" value="MBL0849315.1"/>
    <property type="molecule type" value="Genomic_DNA"/>
</dbReference>
<evidence type="ECO:0000256" key="4">
    <source>
        <dbReference type="ARBA" id="ARBA00022490"/>
    </source>
</evidence>
<dbReference type="Proteomes" id="UP000736856">
    <property type="component" value="Unassembled WGS sequence"/>
</dbReference>
<dbReference type="Gene3D" id="3.40.50.720">
    <property type="entry name" value="NAD(P)-binding Rossmann-like Domain"/>
    <property type="match status" value="1"/>
</dbReference>
<evidence type="ECO:0000256" key="11">
    <source>
        <dbReference type="ARBA" id="ARBA00023306"/>
    </source>
</evidence>
<dbReference type="Gene3D" id="3.40.1190.10">
    <property type="entry name" value="Mur-like, catalytic domain"/>
    <property type="match status" value="1"/>
</dbReference>
<dbReference type="GO" id="GO:0051301">
    <property type="term" value="P:cell division"/>
    <property type="evidence" value="ECO:0007669"/>
    <property type="project" value="UniProtKB-KW"/>
</dbReference>
<gene>
    <name evidence="14" type="primary">murC</name>
    <name evidence="18" type="ORF">EU981_04505</name>
</gene>
<dbReference type="SUPFAM" id="SSF53623">
    <property type="entry name" value="MurD-like peptide ligases, catalytic domain"/>
    <property type="match status" value="1"/>
</dbReference>
<evidence type="ECO:0000256" key="7">
    <source>
        <dbReference type="ARBA" id="ARBA00022741"/>
    </source>
</evidence>
<feature type="domain" description="Mur ligase central" evidence="17">
    <location>
        <begin position="114"/>
        <end position="300"/>
    </location>
</feature>
<evidence type="ECO:0000256" key="6">
    <source>
        <dbReference type="ARBA" id="ARBA00022618"/>
    </source>
</evidence>
<dbReference type="Gene3D" id="3.90.190.20">
    <property type="entry name" value="Mur ligase, C-terminal domain"/>
    <property type="match status" value="1"/>
</dbReference>
<dbReference type="InterPro" id="IPR013221">
    <property type="entry name" value="Mur_ligase_cen"/>
</dbReference>
<dbReference type="GO" id="GO:0005737">
    <property type="term" value="C:cytoplasm"/>
    <property type="evidence" value="ECO:0007669"/>
    <property type="project" value="UniProtKB-SubCell"/>
</dbReference>
<dbReference type="SUPFAM" id="SSF53244">
    <property type="entry name" value="MurD-like peptide ligases, peptide-binding domain"/>
    <property type="match status" value="1"/>
</dbReference>
<evidence type="ECO:0000259" key="17">
    <source>
        <dbReference type="Pfam" id="PF08245"/>
    </source>
</evidence>
<keyword evidence="10 14" id="KW-0573">Peptidoglycan synthesis</keyword>
<feature type="domain" description="Mur ligase C-terminal" evidence="16">
    <location>
        <begin position="322"/>
        <end position="452"/>
    </location>
</feature>
<keyword evidence="5 14" id="KW-0436">Ligase</keyword>
<evidence type="ECO:0000256" key="9">
    <source>
        <dbReference type="ARBA" id="ARBA00022960"/>
    </source>
</evidence>
<dbReference type="GO" id="GO:0005524">
    <property type="term" value="F:ATP binding"/>
    <property type="evidence" value="ECO:0007669"/>
    <property type="project" value="UniProtKB-UniRule"/>
</dbReference>
<comment type="caution">
    <text evidence="18">The sequence shown here is derived from an EMBL/GenBank/DDBJ whole genome shotgun (WGS) entry which is preliminary data.</text>
</comment>
<dbReference type="InterPro" id="IPR036615">
    <property type="entry name" value="Mur_ligase_C_dom_sf"/>
</dbReference>
<keyword evidence="9 14" id="KW-0133">Cell shape</keyword>
<proteinExistence type="inferred from homology"/>
<keyword evidence="7 14" id="KW-0547">Nucleotide-binding</keyword>
<dbReference type="GO" id="GO:0071555">
    <property type="term" value="P:cell wall organization"/>
    <property type="evidence" value="ECO:0007669"/>
    <property type="project" value="UniProtKB-KW"/>
</dbReference>
<accession>A0A937ACP3</accession>
<dbReference type="NCBIfam" id="TIGR01082">
    <property type="entry name" value="murC"/>
    <property type="match status" value="1"/>
</dbReference>
<evidence type="ECO:0000256" key="1">
    <source>
        <dbReference type="ARBA" id="ARBA00004496"/>
    </source>
</evidence>
<dbReference type="InterPro" id="IPR050061">
    <property type="entry name" value="MurCDEF_pg_biosynth"/>
</dbReference>
<dbReference type="AlphaFoldDB" id="A0A937ACP3"/>
<comment type="catalytic activity">
    <reaction evidence="13 14">
        <text>UDP-N-acetyl-alpha-D-muramate + L-alanine + ATP = UDP-N-acetyl-alpha-D-muramoyl-L-alanine + ADP + phosphate + H(+)</text>
        <dbReference type="Rhea" id="RHEA:23372"/>
        <dbReference type="ChEBI" id="CHEBI:15378"/>
        <dbReference type="ChEBI" id="CHEBI:30616"/>
        <dbReference type="ChEBI" id="CHEBI:43474"/>
        <dbReference type="ChEBI" id="CHEBI:57972"/>
        <dbReference type="ChEBI" id="CHEBI:70757"/>
        <dbReference type="ChEBI" id="CHEBI:83898"/>
        <dbReference type="ChEBI" id="CHEBI:456216"/>
        <dbReference type="EC" id="6.3.2.8"/>
    </reaction>
</comment>
<feature type="domain" description="Mur ligase N-terminal catalytic" evidence="15">
    <location>
        <begin position="12"/>
        <end position="109"/>
    </location>
</feature>
<keyword evidence="11 14" id="KW-0131">Cell cycle</keyword>
<evidence type="ECO:0000256" key="5">
    <source>
        <dbReference type="ARBA" id="ARBA00022598"/>
    </source>
</evidence>
<evidence type="ECO:0000259" key="15">
    <source>
        <dbReference type="Pfam" id="PF01225"/>
    </source>
</evidence>
<evidence type="ECO:0000259" key="16">
    <source>
        <dbReference type="Pfam" id="PF02875"/>
    </source>
</evidence>
<comment type="subcellular location">
    <subcellularLocation>
        <location evidence="1 14">Cytoplasm</location>
    </subcellularLocation>
</comment>
<dbReference type="Pfam" id="PF08245">
    <property type="entry name" value="Mur_ligase_M"/>
    <property type="match status" value="1"/>
</dbReference>